<keyword evidence="2 5" id="KW-0812">Transmembrane</keyword>
<organism evidence="6 7">
    <name type="scientific">Umbelopsis ramanniana AG</name>
    <dbReference type="NCBI Taxonomy" id="1314678"/>
    <lineage>
        <taxon>Eukaryota</taxon>
        <taxon>Fungi</taxon>
        <taxon>Fungi incertae sedis</taxon>
        <taxon>Mucoromycota</taxon>
        <taxon>Mucoromycotina</taxon>
        <taxon>Umbelopsidomycetes</taxon>
        <taxon>Umbelopsidales</taxon>
        <taxon>Umbelopsidaceae</taxon>
        <taxon>Umbelopsis</taxon>
    </lineage>
</organism>
<accession>A0AAD5E1A9</accession>
<keyword evidence="7" id="KW-1185">Reference proteome</keyword>
<feature type="transmembrane region" description="Helical" evidence="5">
    <location>
        <begin position="245"/>
        <end position="265"/>
    </location>
</feature>
<name>A0AAD5E1A9_UMBRA</name>
<evidence type="ECO:0000256" key="5">
    <source>
        <dbReference type="SAM" id="Phobius"/>
    </source>
</evidence>
<dbReference type="EMBL" id="MU620974">
    <property type="protein sequence ID" value="KAI8575646.1"/>
    <property type="molecule type" value="Genomic_DNA"/>
</dbReference>
<dbReference type="GeneID" id="75917559"/>
<dbReference type="GO" id="GO:0016020">
    <property type="term" value="C:membrane"/>
    <property type="evidence" value="ECO:0007669"/>
    <property type="project" value="UniProtKB-SubCell"/>
</dbReference>
<evidence type="ECO:0000256" key="2">
    <source>
        <dbReference type="ARBA" id="ARBA00022692"/>
    </source>
</evidence>
<proteinExistence type="predicted"/>
<dbReference type="InterPro" id="IPR018499">
    <property type="entry name" value="Tetraspanin/Peripherin"/>
</dbReference>
<evidence type="ECO:0008006" key="8">
    <source>
        <dbReference type="Google" id="ProtNLM"/>
    </source>
</evidence>
<dbReference type="AlphaFoldDB" id="A0AAD5E1A9"/>
<comment type="subcellular location">
    <subcellularLocation>
        <location evidence="1">Membrane</location>
        <topology evidence="1">Multi-pass membrane protein</topology>
    </subcellularLocation>
</comment>
<evidence type="ECO:0000313" key="7">
    <source>
        <dbReference type="Proteomes" id="UP001206595"/>
    </source>
</evidence>
<evidence type="ECO:0000256" key="1">
    <source>
        <dbReference type="ARBA" id="ARBA00004141"/>
    </source>
</evidence>
<dbReference type="Pfam" id="PF00335">
    <property type="entry name" value="Tetraspanin"/>
    <property type="match status" value="1"/>
</dbReference>
<keyword evidence="3 5" id="KW-1133">Transmembrane helix</keyword>
<feature type="transmembrane region" description="Helical" evidence="5">
    <location>
        <begin position="151"/>
        <end position="171"/>
    </location>
</feature>
<protein>
    <recommendedName>
        <fullName evidence="8">Tetraspanin Tsp2</fullName>
    </recommendedName>
</protein>
<evidence type="ECO:0000256" key="4">
    <source>
        <dbReference type="ARBA" id="ARBA00023136"/>
    </source>
</evidence>
<feature type="transmembrane region" description="Helical" evidence="5">
    <location>
        <begin position="118"/>
        <end position="139"/>
    </location>
</feature>
<evidence type="ECO:0000256" key="3">
    <source>
        <dbReference type="ARBA" id="ARBA00022989"/>
    </source>
</evidence>
<dbReference type="Proteomes" id="UP001206595">
    <property type="component" value="Unassembled WGS sequence"/>
</dbReference>
<comment type="caution">
    <text evidence="6">The sequence shown here is derived from an EMBL/GenBank/DDBJ whole genome shotgun (WGS) entry which is preliminary data.</text>
</comment>
<reference evidence="6" key="1">
    <citation type="submission" date="2021-06" db="EMBL/GenBank/DDBJ databases">
        <authorList>
            <consortium name="DOE Joint Genome Institute"/>
            <person name="Mondo S.J."/>
            <person name="Amses K.R."/>
            <person name="Simmons D.R."/>
            <person name="Longcore J.E."/>
            <person name="Seto K."/>
            <person name="Alves G.H."/>
            <person name="Bonds A.E."/>
            <person name="Quandt C.A."/>
            <person name="Davis W.J."/>
            <person name="Chang Y."/>
            <person name="Letcher P.M."/>
            <person name="Powell M.J."/>
            <person name="Kuo A."/>
            <person name="Labutti K."/>
            <person name="Pangilinan J."/>
            <person name="Andreopoulos W."/>
            <person name="Tritt A."/>
            <person name="Riley R."/>
            <person name="Hundley H."/>
            <person name="Johnson J."/>
            <person name="Lipzen A."/>
            <person name="Barry K."/>
            <person name="Berbee M.L."/>
            <person name="Buchler N.E."/>
            <person name="Grigoriev I.V."/>
            <person name="Spatafora J.W."/>
            <person name="Stajich J.E."/>
            <person name="James T.Y."/>
        </authorList>
    </citation>
    <scope>NUCLEOTIDE SEQUENCE</scope>
    <source>
        <strain evidence="6">AG</strain>
    </source>
</reference>
<sequence length="316" mass="35663">MAQLRSSLHGIAPAQNISPWNSVDHLPAPPVLPWVPNASPPSMRSSVDASSLHVMKRFQAANTDEQAKKRGRWTVHKWWMLISNTILFIYGLGGVLLAVLTYFKLYLRADVIIVSEPLLLRLVTAAGSISLITSFVGYAGIMLNNRAILTVYNVLLWPCFALIAAIGYVSYRKNKWNLEGKLSYQWHYNLSANDRARIQANLHCCGYKTFTDFHERSNKCFPRTLLPGCKFKYQTFSRQCLTNCYIVAFSLIPFHLFVLISALLCSNHINRKFGKGLPPKIYRLDYQGLVAGTPTGSSVNVSRVERKRIVSQHIDS</sequence>
<dbReference type="RefSeq" id="XP_051440650.1">
    <property type="nucleotide sequence ID" value="XM_051592216.1"/>
</dbReference>
<keyword evidence="4 5" id="KW-0472">Membrane</keyword>
<reference evidence="6" key="2">
    <citation type="journal article" date="2022" name="Proc. Natl. Acad. Sci. U.S.A.">
        <title>Diploid-dominant life cycles characterize the early evolution of Fungi.</title>
        <authorList>
            <person name="Amses K.R."/>
            <person name="Simmons D.R."/>
            <person name="Longcore J.E."/>
            <person name="Mondo S.J."/>
            <person name="Seto K."/>
            <person name="Jeronimo G.H."/>
            <person name="Bonds A.E."/>
            <person name="Quandt C.A."/>
            <person name="Davis W.J."/>
            <person name="Chang Y."/>
            <person name="Federici B.A."/>
            <person name="Kuo A."/>
            <person name="LaButti K."/>
            <person name="Pangilinan J."/>
            <person name="Andreopoulos W."/>
            <person name="Tritt A."/>
            <person name="Riley R."/>
            <person name="Hundley H."/>
            <person name="Johnson J."/>
            <person name="Lipzen A."/>
            <person name="Barry K."/>
            <person name="Lang B.F."/>
            <person name="Cuomo C.A."/>
            <person name="Buchler N.E."/>
            <person name="Grigoriev I.V."/>
            <person name="Spatafora J.W."/>
            <person name="Stajich J.E."/>
            <person name="James T.Y."/>
        </authorList>
    </citation>
    <scope>NUCLEOTIDE SEQUENCE</scope>
    <source>
        <strain evidence="6">AG</strain>
    </source>
</reference>
<evidence type="ECO:0000313" key="6">
    <source>
        <dbReference type="EMBL" id="KAI8575646.1"/>
    </source>
</evidence>
<gene>
    <name evidence="6" type="ORF">K450DRAFT_260829</name>
</gene>
<feature type="transmembrane region" description="Helical" evidence="5">
    <location>
        <begin position="78"/>
        <end position="103"/>
    </location>
</feature>